<accession>A0A3L6GCP7</accession>
<proteinExistence type="predicted"/>
<feature type="region of interest" description="Disordered" evidence="1">
    <location>
        <begin position="33"/>
        <end position="60"/>
    </location>
</feature>
<dbReference type="AlphaFoldDB" id="A0A3L6GCP7"/>
<reference evidence="2 3" key="1">
    <citation type="journal article" date="2018" name="Nat. Genet.">
        <title>Extensive intraspecific gene order and gene structural variations between Mo17 and other maize genomes.</title>
        <authorList>
            <person name="Sun S."/>
            <person name="Zhou Y."/>
            <person name="Chen J."/>
            <person name="Shi J."/>
            <person name="Zhao H."/>
            <person name="Zhao H."/>
            <person name="Song W."/>
            <person name="Zhang M."/>
            <person name="Cui Y."/>
            <person name="Dong X."/>
            <person name="Liu H."/>
            <person name="Ma X."/>
            <person name="Jiao Y."/>
            <person name="Wang B."/>
            <person name="Wei X."/>
            <person name="Stein J.C."/>
            <person name="Glaubitz J.C."/>
            <person name="Lu F."/>
            <person name="Yu G."/>
            <person name="Liang C."/>
            <person name="Fengler K."/>
            <person name="Li B."/>
            <person name="Rafalski A."/>
            <person name="Schnable P.S."/>
            <person name="Ware D.H."/>
            <person name="Buckler E.S."/>
            <person name="Lai J."/>
        </authorList>
    </citation>
    <scope>NUCLEOTIDE SEQUENCE [LARGE SCALE GENOMIC DNA]</scope>
    <source>
        <strain evidence="3">cv. Missouri 17</strain>
        <tissue evidence="2">Seedling</tissue>
    </source>
</reference>
<evidence type="ECO:0000256" key="1">
    <source>
        <dbReference type="SAM" id="MobiDB-lite"/>
    </source>
</evidence>
<gene>
    <name evidence="2" type="ORF">Zm00014a_016706</name>
</gene>
<name>A0A3L6GCP7_MAIZE</name>
<dbReference type="Proteomes" id="UP000251960">
    <property type="component" value="Chromosome 10"/>
</dbReference>
<comment type="caution">
    <text evidence="2">The sequence shown here is derived from an EMBL/GenBank/DDBJ whole genome shotgun (WGS) entry which is preliminary data.</text>
</comment>
<evidence type="ECO:0000313" key="2">
    <source>
        <dbReference type="EMBL" id="PWZ46078.1"/>
    </source>
</evidence>
<evidence type="ECO:0000313" key="3">
    <source>
        <dbReference type="Proteomes" id="UP000251960"/>
    </source>
</evidence>
<organism evidence="2 3">
    <name type="scientific">Zea mays</name>
    <name type="common">Maize</name>
    <dbReference type="NCBI Taxonomy" id="4577"/>
    <lineage>
        <taxon>Eukaryota</taxon>
        <taxon>Viridiplantae</taxon>
        <taxon>Streptophyta</taxon>
        <taxon>Embryophyta</taxon>
        <taxon>Tracheophyta</taxon>
        <taxon>Spermatophyta</taxon>
        <taxon>Magnoliopsida</taxon>
        <taxon>Liliopsida</taxon>
        <taxon>Poales</taxon>
        <taxon>Poaceae</taxon>
        <taxon>PACMAD clade</taxon>
        <taxon>Panicoideae</taxon>
        <taxon>Andropogonodae</taxon>
        <taxon>Andropogoneae</taxon>
        <taxon>Tripsacinae</taxon>
        <taxon>Zea</taxon>
    </lineage>
</organism>
<sequence length="75" mass="7694">MPSSGASAAPGAPDEDPSRARCIALYAWFFPISPSPPGPASGETRLESGGEEPGPGDRRSLSFCCWSGGARLCLP</sequence>
<protein>
    <submittedName>
        <fullName evidence="2">Uncharacterized protein</fullName>
    </submittedName>
</protein>
<dbReference type="EMBL" id="NCVQ01000002">
    <property type="protein sequence ID" value="PWZ46078.1"/>
    <property type="molecule type" value="Genomic_DNA"/>
</dbReference>